<dbReference type="PROSITE" id="PS50222">
    <property type="entry name" value="EF_HAND_2"/>
    <property type="match status" value="2"/>
</dbReference>
<dbReference type="PROSITE" id="PS00018">
    <property type="entry name" value="EF_HAND_1"/>
    <property type="match status" value="2"/>
</dbReference>
<protein>
    <recommendedName>
        <fullName evidence="3">EF-hand domain-containing protein</fullName>
    </recommendedName>
</protein>
<dbReference type="InterPro" id="IPR050145">
    <property type="entry name" value="Centrin_CML-like"/>
</dbReference>
<dbReference type="GO" id="GO:0005509">
    <property type="term" value="F:calcium ion binding"/>
    <property type="evidence" value="ECO:0007669"/>
    <property type="project" value="InterPro"/>
</dbReference>
<dbReference type="InterPro" id="IPR002048">
    <property type="entry name" value="EF_hand_dom"/>
</dbReference>
<dbReference type="CDD" id="cd00051">
    <property type="entry name" value="EFh"/>
    <property type="match status" value="1"/>
</dbReference>
<dbReference type="Gene3D" id="1.10.238.10">
    <property type="entry name" value="EF-hand"/>
    <property type="match status" value="2"/>
</dbReference>
<proteinExistence type="predicted"/>
<organism evidence="4">
    <name type="scientific">Emiliania huxleyi</name>
    <name type="common">Coccolithophore</name>
    <name type="synonym">Pontosphaera huxleyi</name>
    <dbReference type="NCBI Taxonomy" id="2903"/>
    <lineage>
        <taxon>Eukaryota</taxon>
        <taxon>Haptista</taxon>
        <taxon>Haptophyta</taxon>
        <taxon>Prymnesiophyceae</taxon>
        <taxon>Isochrysidales</taxon>
        <taxon>Noelaerhabdaceae</taxon>
        <taxon>Emiliania</taxon>
    </lineage>
</organism>
<evidence type="ECO:0000313" key="4">
    <source>
        <dbReference type="EMBL" id="CAE0529765.1"/>
    </source>
</evidence>
<keyword evidence="2" id="KW-0106">Calcium</keyword>
<dbReference type="SMART" id="SM00054">
    <property type="entry name" value="EFh"/>
    <property type="match status" value="2"/>
</dbReference>
<sequence>MPGQSSEAASTRALYNQSQELEGLQRVFDGIDKNNDKKVDVDEMHDTIRRLGYKCSKKEVADMMWEARRRSQRWRSRTPRPAIDRLCAPRPQTQVDEDADGALEWSEFKLMCLCTISGPLVAGAAVEYLASSPVVCRYQRVRADKSGWEPRKLFTMIEFMMHDKDGSGTIDADECTQILYRRYSPAEVDAKVKEFMSHDTDGASMDAAEISFSEYVAMEKASLEELMKSHPTFRYSRGIVEDTRAEIRRAMKGTTRAH</sequence>
<reference evidence="4" key="1">
    <citation type="submission" date="2021-01" db="EMBL/GenBank/DDBJ databases">
        <authorList>
            <person name="Corre E."/>
            <person name="Pelletier E."/>
            <person name="Niang G."/>
            <person name="Scheremetjew M."/>
            <person name="Finn R."/>
            <person name="Kale V."/>
            <person name="Holt S."/>
            <person name="Cochrane G."/>
            <person name="Meng A."/>
            <person name="Brown T."/>
            <person name="Cohen L."/>
        </authorList>
    </citation>
    <scope>NUCLEOTIDE SEQUENCE</scope>
    <source>
        <strain evidence="4">379</strain>
    </source>
</reference>
<accession>A0A7S3W0Z1</accession>
<evidence type="ECO:0000256" key="1">
    <source>
        <dbReference type="ARBA" id="ARBA00022737"/>
    </source>
</evidence>
<evidence type="ECO:0000259" key="3">
    <source>
        <dbReference type="PROSITE" id="PS50222"/>
    </source>
</evidence>
<dbReference type="Pfam" id="PF23564">
    <property type="entry name" value="EF-hand_FSTL1"/>
    <property type="match status" value="1"/>
</dbReference>
<name>A0A7S3W0Z1_EMIHU</name>
<dbReference type="EMBL" id="HBIR01007491">
    <property type="protein sequence ID" value="CAE0529765.1"/>
    <property type="molecule type" value="Transcribed_RNA"/>
</dbReference>
<dbReference type="SUPFAM" id="SSF47473">
    <property type="entry name" value="EF-hand"/>
    <property type="match status" value="1"/>
</dbReference>
<gene>
    <name evidence="4" type="ORF">EHUX00137_LOCUS5117</name>
</gene>
<keyword evidence="1" id="KW-0677">Repeat</keyword>
<feature type="domain" description="EF-hand" evidence="3">
    <location>
        <begin position="159"/>
        <end position="185"/>
    </location>
</feature>
<dbReference type="InterPro" id="IPR057020">
    <property type="entry name" value="EF-hand_FSTL1"/>
</dbReference>
<feature type="domain" description="EF-hand" evidence="3">
    <location>
        <begin position="19"/>
        <end position="54"/>
    </location>
</feature>
<dbReference type="PANTHER" id="PTHR23050">
    <property type="entry name" value="CALCIUM BINDING PROTEIN"/>
    <property type="match status" value="1"/>
</dbReference>
<evidence type="ECO:0000256" key="2">
    <source>
        <dbReference type="ARBA" id="ARBA00022837"/>
    </source>
</evidence>
<dbReference type="InterPro" id="IPR011992">
    <property type="entry name" value="EF-hand-dom_pair"/>
</dbReference>
<dbReference type="AlphaFoldDB" id="A0A7S3W0Z1"/>
<dbReference type="InterPro" id="IPR018247">
    <property type="entry name" value="EF_Hand_1_Ca_BS"/>
</dbReference>